<accession>A0A517SLE0</accession>
<dbReference type="InterPro" id="IPR045584">
    <property type="entry name" value="Pilin-like"/>
</dbReference>
<evidence type="ECO:0000313" key="3">
    <source>
        <dbReference type="Proteomes" id="UP000315700"/>
    </source>
</evidence>
<proteinExistence type="predicted"/>
<protein>
    <recommendedName>
        <fullName evidence="1">DUF1559 domain-containing protein</fullName>
    </recommendedName>
</protein>
<feature type="domain" description="DUF1559" evidence="1">
    <location>
        <begin position="32"/>
        <end position="259"/>
    </location>
</feature>
<dbReference type="EMBL" id="CP036271">
    <property type="protein sequence ID" value="QDT56940.1"/>
    <property type="molecule type" value="Genomic_DNA"/>
</dbReference>
<keyword evidence="3" id="KW-1185">Reference proteome</keyword>
<organism evidence="2 3">
    <name type="scientific">Caulifigura coniformis</name>
    <dbReference type="NCBI Taxonomy" id="2527983"/>
    <lineage>
        <taxon>Bacteria</taxon>
        <taxon>Pseudomonadati</taxon>
        <taxon>Planctomycetota</taxon>
        <taxon>Planctomycetia</taxon>
        <taxon>Planctomycetales</taxon>
        <taxon>Planctomycetaceae</taxon>
        <taxon>Caulifigura</taxon>
    </lineage>
</organism>
<dbReference type="Proteomes" id="UP000315700">
    <property type="component" value="Chromosome"/>
</dbReference>
<dbReference type="PANTHER" id="PTHR30093">
    <property type="entry name" value="GENERAL SECRETION PATHWAY PROTEIN G"/>
    <property type="match status" value="1"/>
</dbReference>
<evidence type="ECO:0000259" key="1">
    <source>
        <dbReference type="Pfam" id="PF07596"/>
    </source>
</evidence>
<evidence type="ECO:0000313" key="2">
    <source>
        <dbReference type="EMBL" id="QDT56940.1"/>
    </source>
</evidence>
<reference evidence="2 3" key="1">
    <citation type="submission" date="2019-02" db="EMBL/GenBank/DDBJ databases">
        <title>Deep-cultivation of Planctomycetes and their phenomic and genomic characterization uncovers novel biology.</title>
        <authorList>
            <person name="Wiegand S."/>
            <person name="Jogler M."/>
            <person name="Boedeker C."/>
            <person name="Pinto D."/>
            <person name="Vollmers J."/>
            <person name="Rivas-Marin E."/>
            <person name="Kohn T."/>
            <person name="Peeters S.H."/>
            <person name="Heuer A."/>
            <person name="Rast P."/>
            <person name="Oberbeckmann S."/>
            <person name="Bunk B."/>
            <person name="Jeske O."/>
            <person name="Meyerdierks A."/>
            <person name="Storesund J.E."/>
            <person name="Kallscheuer N."/>
            <person name="Luecker S."/>
            <person name="Lage O.M."/>
            <person name="Pohl T."/>
            <person name="Merkel B.J."/>
            <person name="Hornburger P."/>
            <person name="Mueller R.-W."/>
            <person name="Bruemmer F."/>
            <person name="Labrenz M."/>
            <person name="Spormann A.M."/>
            <person name="Op den Camp H."/>
            <person name="Overmann J."/>
            <person name="Amann R."/>
            <person name="Jetten M.S.M."/>
            <person name="Mascher T."/>
            <person name="Medema M.H."/>
            <person name="Devos D.P."/>
            <person name="Kaster A.-K."/>
            <person name="Ovreas L."/>
            <person name="Rohde M."/>
            <person name="Galperin M.Y."/>
            <person name="Jogler C."/>
        </authorList>
    </citation>
    <scope>NUCLEOTIDE SEQUENCE [LARGE SCALE GENOMIC DNA]</scope>
    <source>
        <strain evidence="2 3">Pan44</strain>
    </source>
</reference>
<dbReference type="Pfam" id="PF07963">
    <property type="entry name" value="N_methyl"/>
    <property type="match status" value="1"/>
</dbReference>
<dbReference type="AlphaFoldDB" id="A0A517SLE0"/>
<dbReference type="InParanoid" id="A0A517SLE0"/>
<dbReference type="InterPro" id="IPR012902">
    <property type="entry name" value="N_methyl_site"/>
</dbReference>
<dbReference type="PANTHER" id="PTHR30093:SF2">
    <property type="entry name" value="TYPE II SECRETION SYSTEM PROTEIN H"/>
    <property type="match status" value="1"/>
</dbReference>
<sequence>MRTSKRGFTLIELAVSIAVMSTLIALLLPGVQSARESARRSDCQNRLKQWGLALHNYHDVHNILPPGSISRSPALSPYSGWGWQAMVLPQMEQSSLYSQCDFSLHTAHGPNRNLIGQPLPTTHCPSDVADEAVMVDLPTHGLIRVATGNYVGSVGVLSGLSNTRLAHITDGLSQTILLGERNVHPGTDGTIPFMSNWCGILSENNVFISSSAPYAYATAARLVNSSSTSSLVFSSRHPMGANFTLADGSVRFIPSSIDGQVYEALGTPAGNETISF</sequence>
<dbReference type="RefSeq" id="WP_145035176.1">
    <property type="nucleotide sequence ID" value="NZ_CP036271.1"/>
</dbReference>
<dbReference type="SUPFAM" id="SSF54523">
    <property type="entry name" value="Pili subunits"/>
    <property type="match status" value="1"/>
</dbReference>
<gene>
    <name evidence="2" type="ORF">Pan44_50030</name>
</gene>
<dbReference type="Pfam" id="PF07596">
    <property type="entry name" value="SBP_bac_10"/>
    <property type="match status" value="1"/>
</dbReference>
<dbReference type="OrthoDB" id="255848at2"/>
<dbReference type="Gene3D" id="3.30.700.10">
    <property type="entry name" value="Glycoprotein, Type 4 Pilin"/>
    <property type="match status" value="1"/>
</dbReference>
<dbReference type="NCBIfam" id="TIGR02532">
    <property type="entry name" value="IV_pilin_GFxxxE"/>
    <property type="match status" value="1"/>
</dbReference>
<dbReference type="NCBIfam" id="TIGR04294">
    <property type="entry name" value="pre_pil_HX9DG"/>
    <property type="match status" value="1"/>
</dbReference>
<dbReference type="InterPro" id="IPR027558">
    <property type="entry name" value="Pre_pil_HX9DG_C"/>
</dbReference>
<dbReference type="InterPro" id="IPR011453">
    <property type="entry name" value="DUF1559"/>
</dbReference>
<name>A0A517SLE0_9PLAN</name>
<dbReference type="PROSITE" id="PS00409">
    <property type="entry name" value="PROKAR_NTER_METHYL"/>
    <property type="match status" value="1"/>
</dbReference>
<dbReference type="KEGG" id="ccos:Pan44_50030"/>